<dbReference type="Proteomes" id="UP000182178">
    <property type="component" value="Unassembled WGS sequence"/>
</dbReference>
<feature type="region of interest" description="Disordered" evidence="1">
    <location>
        <begin position="49"/>
        <end position="70"/>
    </location>
</feature>
<name>A0ABM9UD30_9HYPH</name>
<evidence type="ECO:0000256" key="1">
    <source>
        <dbReference type="SAM" id="MobiDB-lite"/>
    </source>
</evidence>
<dbReference type="EMBL" id="CYHC01000017">
    <property type="protein sequence ID" value="CUA90943.1"/>
    <property type="molecule type" value="Genomic_DNA"/>
</dbReference>
<feature type="compositionally biased region" description="Basic and acidic residues" evidence="1">
    <location>
        <begin position="51"/>
        <end position="65"/>
    </location>
</feature>
<evidence type="ECO:0000313" key="2">
    <source>
        <dbReference type="EMBL" id="CUA90943.1"/>
    </source>
</evidence>
<accession>A0ABM9UD30</accession>
<dbReference type="RefSeq" id="WP_055460987.1">
    <property type="nucleotide sequence ID" value="NZ_CYHC01000017.1"/>
</dbReference>
<proteinExistence type="predicted"/>
<reference evidence="2 3" key="1">
    <citation type="submission" date="2015-08" db="EMBL/GenBank/DDBJ databases">
        <authorList>
            <person name="Varghese N."/>
        </authorList>
    </citation>
    <scope>NUCLEOTIDE SEQUENCE [LARGE SCALE GENOMIC DNA]</scope>
    <source>
        <strain evidence="2 3">DSM 18167</strain>
    </source>
</reference>
<keyword evidence="3" id="KW-1185">Reference proteome</keyword>
<protein>
    <submittedName>
        <fullName evidence="2">Uncharacterized protein</fullName>
    </submittedName>
</protein>
<evidence type="ECO:0000313" key="3">
    <source>
        <dbReference type="Proteomes" id="UP000182178"/>
    </source>
</evidence>
<gene>
    <name evidence="2" type="ORF">Ga0061061_1176</name>
</gene>
<comment type="caution">
    <text evidence="2">The sequence shown here is derived from an EMBL/GenBank/DDBJ whole genome shotgun (WGS) entry which is preliminary data.</text>
</comment>
<sequence>MPWASNGQISTSPLSDGIEISEADYLAALDGLAAGQMVSIAGGVFALVEPPKAEPERDDPERDQSQLRPLNPRQLRLGLLNNSISLASVEAAIEAIEDPAARERAIVEWEYAPIYKREHVLIAHIGAALGLTEEQIDDMWSEAQTL</sequence>
<organism evidence="2 3">
    <name type="scientific">Chelatococcus sambhunathii</name>
    <dbReference type="NCBI Taxonomy" id="363953"/>
    <lineage>
        <taxon>Bacteria</taxon>
        <taxon>Pseudomonadati</taxon>
        <taxon>Pseudomonadota</taxon>
        <taxon>Alphaproteobacteria</taxon>
        <taxon>Hyphomicrobiales</taxon>
        <taxon>Chelatococcaceae</taxon>
        <taxon>Chelatococcus</taxon>
    </lineage>
</organism>